<evidence type="ECO:0000256" key="1">
    <source>
        <dbReference type="SAM" id="MobiDB-lite"/>
    </source>
</evidence>
<evidence type="ECO:0000259" key="2">
    <source>
        <dbReference type="Pfam" id="PF14111"/>
    </source>
</evidence>
<feature type="domain" description="DUF4283" evidence="2">
    <location>
        <begin position="73"/>
        <end position="119"/>
    </location>
</feature>
<feature type="compositionally biased region" description="Polar residues" evidence="1">
    <location>
        <begin position="259"/>
        <end position="269"/>
    </location>
</feature>
<dbReference type="Pfam" id="PF14111">
    <property type="entry name" value="DUF4283"/>
    <property type="match status" value="1"/>
</dbReference>
<dbReference type="InterPro" id="IPR040256">
    <property type="entry name" value="At4g02000-like"/>
</dbReference>
<organism evidence="3 4">
    <name type="scientific">Hibiscus syriacus</name>
    <name type="common">Rose of Sharon</name>
    <dbReference type="NCBI Taxonomy" id="106335"/>
    <lineage>
        <taxon>Eukaryota</taxon>
        <taxon>Viridiplantae</taxon>
        <taxon>Streptophyta</taxon>
        <taxon>Embryophyta</taxon>
        <taxon>Tracheophyta</taxon>
        <taxon>Spermatophyta</taxon>
        <taxon>Magnoliopsida</taxon>
        <taxon>eudicotyledons</taxon>
        <taxon>Gunneridae</taxon>
        <taxon>Pentapetalae</taxon>
        <taxon>rosids</taxon>
        <taxon>malvids</taxon>
        <taxon>Malvales</taxon>
        <taxon>Malvaceae</taxon>
        <taxon>Malvoideae</taxon>
        <taxon>Hibiscus</taxon>
    </lineage>
</organism>
<name>A0A6A3A100_HIBSY</name>
<evidence type="ECO:0000313" key="3">
    <source>
        <dbReference type="EMBL" id="KAE8697954.1"/>
    </source>
</evidence>
<dbReference type="Proteomes" id="UP000436088">
    <property type="component" value="Unassembled WGS sequence"/>
</dbReference>
<accession>A0A6A3A100</accession>
<dbReference type="PANTHER" id="PTHR31286:SF99">
    <property type="entry name" value="DUF4283 DOMAIN-CONTAINING PROTEIN"/>
    <property type="match status" value="1"/>
</dbReference>
<dbReference type="PANTHER" id="PTHR31286">
    <property type="entry name" value="GLYCINE-RICH CELL WALL STRUCTURAL PROTEIN 1.8-LIKE"/>
    <property type="match status" value="1"/>
</dbReference>
<protein>
    <recommendedName>
        <fullName evidence="2">DUF4283 domain-containing protein</fullName>
    </recommendedName>
</protein>
<comment type="caution">
    <text evidence="3">The sequence shown here is derived from an EMBL/GenBank/DDBJ whole genome shotgun (WGS) entry which is preliminary data.</text>
</comment>
<evidence type="ECO:0000313" key="4">
    <source>
        <dbReference type="Proteomes" id="UP000436088"/>
    </source>
</evidence>
<dbReference type="InterPro" id="IPR025558">
    <property type="entry name" value="DUF4283"/>
</dbReference>
<reference evidence="3" key="1">
    <citation type="submission" date="2019-09" db="EMBL/GenBank/DDBJ databases">
        <title>Draft genome information of white flower Hibiscus syriacus.</title>
        <authorList>
            <person name="Kim Y.-M."/>
        </authorList>
    </citation>
    <scope>NUCLEOTIDE SEQUENCE [LARGE SCALE GENOMIC DNA]</scope>
    <source>
        <strain evidence="3">YM2019G1</strain>
    </source>
</reference>
<sequence length="296" mass="33511">MLERMLGNMRSFPTPVRSRGQSKRTEDVVSLQAIDKVVVLDGECIVDNNGQYPVIQFTDQVHDRIDYSMWRSIIDLENDYFLVKFESEQDYIHVLMEGPWTIFGSYLTVQLWSRTFSTMEKHPSQVVKINYSTNSGERGRFTSLAVLVNLNKTLILCIKIDVFWKKIEYEGLQQICFHCGVYGHSKGSCGYAEVNTSKGGVANDPSAVMDKTFDGEKAGFEPWMIAKTSRMRTKKNPDLHPKVSSDVARGSQFVILNDIDNNPDVNHTSPPVVPGAENNKRNGSIYTPRMENPEKG</sequence>
<dbReference type="EMBL" id="VEPZ02001048">
    <property type="protein sequence ID" value="KAE8697954.1"/>
    <property type="molecule type" value="Genomic_DNA"/>
</dbReference>
<gene>
    <name evidence="3" type="ORF">F3Y22_tig00110607pilonHSYRG00166</name>
</gene>
<keyword evidence="4" id="KW-1185">Reference proteome</keyword>
<proteinExistence type="predicted"/>
<dbReference type="AlphaFoldDB" id="A0A6A3A100"/>
<feature type="region of interest" description="Disordered" evidence="1">
    <location>
        <begin position="258"/>
        <end position="296"/>
    </location>
</feature>